<sequence>MFPAVRAMSACTARRSPVACRTQLSSGGVHAASTGSRISTAARPVTIIRGPLPAIFGSPARRAMPTRARNHGSGRVRPPRRKASARRNPEQWSMLAPDIAALQTAAMTRLYFAYGSNLLTQRLTARCPGARPLGRATLDGHRVAFAKLSTVDGSGKATILPAARQTAHGVLYALSDGDLATLDLIEGVGHGYHRLDSVAVRLDGAPLAASTYIACAPIAPINPLDWYLALIVAGARQHGLDAALVARYRRHRFDPDPQHRRPGRLAAVAALTAAGHADWAGLLGSPEPAAEPAAG</sequence>
<gene>
    <name evidence="6" type="ORF">GE300_09825</name>
</gene>
<dbReference type="AlphaFoldDB" id="A0A6L5Z1G5"/>
<evidence type="ECO:0000256" key="1">
    <source>
        <dbReference type="ARBA" id="ARBA00023239"/>
    </source>
</evidence>
<protein>
    <recommendedName>
        <fullName evidence="5">Gamma-glutamylcyclotransferase AIG2-like domain-containing protein</fullName>
    </recommendedName>
</protein>
<dbReference type="InterPro" id="IPR009288">
    <property type="entry name" value="AIG2-like_dom"/>
</dbReference>
<feature type="binding site" evidence="3">
    <location>
        <begin position="111"/>
        <end position="116"/>
    </location>
    <ligand>
        <name>substrate</name>
    </ligand>
</feature>
<reference evidence="6 7" key="1">
    <citation type="submission" date="2019-10" db="EMBL/GenBank/DDBJ databases">
        <title>Cognatihalovulum marinum gen. nov. sp. nov., a new member of the family Rhodobacteraceae isolated from deep seawater of the Northwest Indian Ocean.</title>
        <authorList>
            <person name="Ruan C."/>
            <person name="Wang J."/>
            <person name="Zheng X."/>
            <person name="Song L."/>
            <person name="Zhu Y."/>
            <person name="Huang Y."/>
            <person name="Lu Z."/>
            <person name="Du W."/>
            <person name="Huang L."/>
            <person name="Dai X."/>
        </authorList>
    </citation>
    <scope>NUCLEOTIDE SEQUENCE [LARGE SCALE GENOMIC DNA]</scope>
    <source>
        <strain evidence="6 7">2CG4</strain>
    </source>
</reference>
<feature type="compositionally biased region" description="Basic residues" evidence="4">
    <location>
        <begin position="68"/>
        <end position="85"/>
    </location>
</feature>
<dbReference type="Proteomes" id="UP000474957">
    <property type="component" value="Unassembled WGS sequence"/>
</dbReference>
<feature type="active site" description="Proton acceptor" evidence="2">
    <location>
        <position position="186"/>
    </location>
</feature>
<dbReference type="EMBL" id="WIND01000006">
    <property type="protein sequence ID" value="MSU89905.1"/>
    <property type="molecule type" value="Genomic_DNA"/>
</dbReference>
<feature type="binding site" evidence="3">
    <location>
        <position position="227"/>
    </location>
    <ligand>
        <name>substrate</name>
    </ligand>
</feature>
<evidence type="ECO:0000256" key="4">
    <source>
        <dbReference type="SAM" id="MobiDB-lite"/>
    </source>
</evidence>
<accession>A0A6L5Z1G5</accession>
<dbReference type="InterPro" id="IPR036568">
    <property type="entry name" value="GGCT-like_sf"/>
</dbReference>
<feature type="domain" description="Gamma-glutamylcyclotransferase AIG2-like" evidence="5">
    <location>
        <begin position="111"/>
        <end position="214"/>
    </location>
</feature>
<organism evidence="6 7">
    <name type="scientific">Halovulum marinum</name>
    <dbReference type="NCBI Taxonomy" id="2662447"/>
    <lineage>
        <taxon>Bacteria</taxon>
        <taxon>Pseudomonadati</taxon>
        <taxon>Pseudomonadota</taxon>
        <taxon>Alphaproteobacteria</taxon>
        <taxon>Rhodobacterales</taxon>
        <taxon>Paracoccaceae</taxon>
        <taxon>Halovulum</taxon>
    </lineage>
</organism>
<dbReference type="InterPro" id="IPR017939">
    <property type="entry name" value="G-Glutamylcylcotransferase"/>
</dbReference>
<evidence type="ECO:0000259" key="5">
    <source>
        <dbReference type="Pfam" id="PF06094"/>
    </source>
</evidence>
<dbReference type="Pfam" id="PF06094">
    <property type="entry name" value="GGACT"/>
    <property type="match status" value="1"/>
</dbReference>
<feature type="region of interest" description="Disordered" evidence="4">
    <location>
        <begin position="58"/>
        <end position="89"/>
    </location>
</feature>
<dbReference type="PANTHER" id="PTHR12935">
    <property type="entry name" value="GAMMA-GLUTAMYLCYCLOTRANSFERASE"/>
    <property type="match status" value="1"/>
</dbReference>
<dbReference type="PANTHER" id="PTHR12935:SF0">
    <property type="entry name" value="GAMMA-GLUTAMYLCYCLOTRANSFERASE"/>
    <property type="match status" value="1"/>
</dbReference>
<evidence type="ECO:0000313" key="6">
    <source>
        <dbReference type="EMBL" id="MSU89905.1"/>
    </source>
</evidence>
<dbReference type="InterPro" id="IPR013024">
    <property type="entry name" value="GGCT-like"/>
</dbReference>
<evidence type="ECO:0000256" key="3">
    <source>
        <dbReference type="PIRSR" id="PIRSR617939-2"/>
    </source>
</evidence>
<name>A0A6L5Z1G5_9RHOB</name>
<dbReference type="SUPFAM" id="SSF110857">
    <property type="entry name" value="Gamma-glutamyl cyclotransferase-like"/>
    <property type="match status" value="1"/>
</dbReference>
<proteinExistence type="predicted"/>
<evidence type="ECO:0000256" key="2">
    <source>
        <dbReference type="PIRSR" id="PIRSR617939-1"/>
    </source>
</evidence>
<dbReference type="CDD" id="cd06661">
    <property type="entry name" value="GGCT_like"/>
    <property type="match status" value="1"/>
</dbReference>
<comment type="caution">
    <text evidence="6">The sequence shown here is derived from an EMBL/GenBank/DDBJ whole genome shotgun (WGS) entry which is preliminary data.</text>
</comment>
<evidence type="ECO:0000313" key="7">
    <source>
        <dbReference type="Proteomes" id="UP000474957"/>
    </source>
</evidence>
<keyword evidence="7" id="KW-1185">Reference proteome</keyword>
<keyword evidence="1" id="KW-0456">Lyase</keyword>
<dbReference type="GO" id="GO:0003839">
    <property type="term" value="F:gamma-glutamylcyclotransferase activity"/>
    <property type="evidence" value="ECO:0007669"/>
    <property type="project" value="InterPro"/>
</dbReference>
<dbReference type="Gene3D" id="3.10.490.10">
    <property type="entry name" value="Gamma-glutamyl cyclotransferase-like"/>
    <property type="match status" value="1"/>
</dbReference>